<dbReference type="SUPFAM" id="SSF53335">
    <property type="entry name" value="S-adenosyl-L-methionine-dependent methyltransferases"/>
    <property type="match status" value="1"/>
</dbReference>
<comment type="caution">
    <text evidence="1">The sequence shown here is derived from an EMBL/GenBank/DDBJ whole genome shotgun (WGS) entry which is preliminary data.</text>
</comment>
<evidence type="ECO:0000313" key="2">
    <source>
        <dbReference type="Proteomes" id="UP000289200"/>
    </source>
</evidence>
<dbReference type="Proteomes" id="UP000289200">
    <property type="component" value="Unassembled WGS sequence"/>
</dbReference>
<sequence length="241" mass="25775">MTTIRDWVGFWDNPHSIYVNARHADVHYRDVAEAIVRLLPGPDARVLDFGCGEALHADLVAAAARTLVLSDAAPSVRRNLAARFAAVPNIAVASPEELRGEPDGSFDLIVANSVVQYLSRADLDALLAQWRRLISPSGALIVADVIPPDVGAVSDLVALLRYAAANGFLIAAGIGVARTAFSSYRKLRAELGIAKYTEAEFRGILAAAGFTAERLPANIEHNPARISFRARRTDAPARAGS</sequence>
<proteinExistence type="predicted"/>
<organism evidence="1 2">
    <name type="scientific">Rhodoplanes serenus</name>
    <dbReference type="NCBI Taxonomy" id="200615"/>
    <lineage>
        <taxon>Bacteria</taxon>
        <taxon>Pseudomonadati</taxon>
        <taxon>Pseudomonadota</taxon>
        <taxon>Alphaproteobacteria</taxon>
        <taxon>Hyphomicrobiales</taxon>
        <taxon>Nitrobacteraceae</taxon>
        <taxon>Rhodoplanes</taxon>
    </lineage>
</organism>
<dbReference type="AlphaFoldDB" id="A0A3S4FBJ5"/>
<reference evidence="2" key="1">
    <citation type="submission" date="2018-10" db="EMBL/GenBank/DDBJ databases">
        <authorList>
            <person name="Peiro R."/>
            <person name="Begona"/>
            <person name="Cbmso G."/>
            <person name="Lopez M."/>
            <person name="Gonzalez S."/>
            <person name="Sacristan E."/>
            <person name="Castillo E."/>
        </authorList>
    </citation>
    <scope>NUCLEOTIDE SEQUENCE [LARGE SCALE GENOMIC DNA]</scope>
</reference>
<dbReference type="Gene3D" id="3.40.50.150">
    <property type="entry name" value="Vaccinia Virus protein VP39"/>
    <property type="match status" value="1"/>
</dbReference>
<accession>A0A3S4FBJ5</accession>
<dbReference type="RefSeq" id="WP_129610867.1">
    <property type="nucleotide sequence ID" value="NZ_UWOC01000181.1"/>
</dbReference>
<dbReference type="InterPro" id="IPR029063">
    <property type="entry name" value="SAM-dependent_MTases_sf"/>
</dbReference>
<gene>
    <name evidence="1" type="primary">tam</name>
    <name evidence="1" type="ORF">RHODGE_RHODGE_04013</name>
</gene>
<dbReference type="CDD" id="cd02440">
    <property type="entry name" value="AdoMet_MTases"/>
    <property type="match status" value="1"/>
</dbReference>
<keyword evidence="2" id="KW-1185">Reference proteome</keyword>
<name>A0A3S4FBJ5_9BRAD</name>
<protein>
    <submittedName>
        <fullName evidence="1">Trans-aconitate 2-methyltransferase</fullName>
    </submittedName>
</protein>
<dbReference type="EMBL" id="UWOC01000181">
    <property type="protein sequence ID" value="VCU10417.1"/>
    <property type="molecule type" value="Genomic_DNA"/>
</dbReference>
<evidence type="ECO:0000313" key="1">
    <source>
        <dbReference type="EMBL" id="VCU10417.1"/>
    </source>
</evidence>
<dbReference type="Pfam" id="PF13489">
    <property type="entry name" value="Methyltransf_23"/>
    <property type="match status" value="1"/>
</dbReference>
<dbReference type="OrthoDB" id="7334795at2"/>